<sequence length="33" mass="3703">MSDNVANVLQMGIFFGFLAWLVYLKHKDSGGDE</sequence>
<accession>A0A3S4LKN1</accession>
<dbReference type="AlphaFoldDB" id="A0A3S4LKN1"/>
<evidence type="ECO:0000313" key="2">
    <source>
        <dbReference type="EMBL" id="VEB42960.1"/>
    </source>
</evidence>
<reference evidence="2 3" key="1">
    <citation type="submission" date="2018-12" db="EMBL/GenBank/DDBJ databases">
        <authorList>
            <consortium name="Pathogen Informatics"/>
        </authorList>
    </citation>
    <scope>NUCLEOTIDE SEQUENCE [LARGE SCALE GENOMIC DNA]</scope>
    <source>
        <strain evidence="2 3">NCTC9695</strain>
    </source>
</reference>
<evidence type="ECO:0000256" key="1">
    <source>
        <dbReference type="SAM" id="Phobius"/>
    </source>
</evidence>
<organism evidence="2 3">
    <name type="scientific">Chromobacterium violaceum</name>
    <dbReference type="NCBI Taxonomy" id="536"/>
    <lineage>
        <taxon>Bacteria</taxon>
        <taxon>Pseudomonadati</taxon>
        <taxon>Pseudomonadota</taxon>
        <taxon>Betaproteobacteria</taxon>
        <taxon>Neisseriales</taxon>
        <taxon>Chromobacteriaceae</taxon>
        <taxon>Chromobacterium</taxon>
    </lineage>
</organism>
<feature type="transmembrane region" description="Helical" evidence="1">
    <location>
        <begin position="6"/>
        <end position="24"/>
    </location>
</feature>
<protein>
    <submittedName>
        <fullName evidence="2">Uncharacterized protein</fullName>
    </submittedName>
</protein>
<gene>
    <name evidence="2" type="ORF">NCTC9695_03414</name>
</gene>
<dbReference type="Proteomes" id="UP000275777">
    <property type="component" value="Chromosome"/>
</dbReference>
<name>A0A3S4LKN1_CHRVL</name>
<keyword evidence="1" id="KW-0812">Transmembrane</keyword>
<keyword evidence="1" id="KW-0472">Membrane</keyword>
<keyword evidence="1" id="KW-1133">Transmembrane helix</keyword>
<dbReference type="EMBL" id="LR134182">
    <property type="protein sequence ID" value="VEB42960.1"/>
    <property type="molecule type" value="Genomic_DNA"/>
</dbReference>
<evidence type="ECO:0000313" key="3">
    <source>
        <dbReference type="Proteomes" id="UP000275777"/>
    </source>
</evidence>
<proteinExistence type="predicted"/>